<dbReference type="EMBL" id="CP097510">
    <property type="protein sequence ID" value="URE27263.1"/>
    <property type="molecule type" value="Genomic_DNA"/>
</dbReference>
<dbReference type="OrthoDB" id="776388at2759"/>
<keyword evidence="7 10" id="KW-0472">Membrane</keyword>
<dbReference type="Proteomes" id="UP001055439">
    <property type="component" value="Chromosome 8"/>
</dbReference>
<sequence>MSGTVQSMGGVGQLSLTTATGIMVAAVIASLLLFVLAFFMYLRAKHCWGAIPVSRGAPASLAPAPRLGGLEASAVAALPSVLIRFGGLKDGAECAVCLCELSEGDAARLLPKCGHGFHLECIDMWFRSHSTCPLCRSSVDPQVADRGAELVPGDARSLESSPDSAANVLLCASDDQVNGLGSLESSSTLSSSSEEALVIEIPRRAVAGFQTPNSPLPVSRLPEEETRSPTAPTSRSLRRFLVRESRIAGASCSPRARDMDQGCSTGTSS</sequence>
<keyword evidence="2 10" id="KW-0812">Transmembrane</keyword>
<keyword evidence="3" id="KW-0479">Metal-binding</keyword>
<dbReference type="AlphaFoldDB" id="A0A9E7KN16"/>
<keyword evidence="5" id="KW-0862">Zinc</keyword>
<keyword evidence="6 10" id="KW-1133">Transmembrane helix</keyword>
<accession>A0A9E7KN16</accession>
<proteinExistence type="predicted"/>
<dbReference type="PROSITE" id="PS50089">
    <property type="entry name" value="ZF_RING_2"/>
    <property type="match status" value="1"/>
</dbReference>
<dbReference type="InterPro" id="IPR001841">
    <property type="entry name" value="Znf_RING"/>
</dbReference>
<dbReference type="PANTHER" id="PTHR46539:SF24">
    <property type="entry name" value="(WILD MALAYSIAN BANANA) HYPOTHETICAL PROTEIN"/>
    <property type="match status" value="1"/>
</dbReference>
<evidence type="ECO:0000256" key="4">
    <source>
        <dbReference type="ARBA" id="ARBA00022771"/>
    </source>
</evidence>
<evidence type="ECO:0000256" key="2">
    <source>
        <dbReference type="ARBA" id="ARBA00022692"/>
    </source>
</evidence>
<dbReference type="GO" id="GO:0008270">
    <property type="term" value="F:zinc ion binding"/>
    <property type="evidence" value="ECO:0007669"/>
    <property type="project" value="UniProtKB-KW"/>
</dbReference>
<dbReference type="PANTHER" id="PTHR46539">
    <property type="entry name" value="E3 UBIQUITIN-PROTEIN LIGASE ATL42"/>
    <property type="match status" value="1"/>
</dbReference>
<keyword evidence="13" id="KW-1185">Reference proteome</keyword>
<feature type="domain" description="RING-type" evidence="11">
    <location>
        <begin position="94"/>
        <end position="136"/>
    </location>
</feature>
<reference evidence="12" key="1">
    <citation type="submission" date="2022-05" db="EMBL/GenBank/DDBJ databases">
        <title>The Musa troglodytarum L. genome provides insights into the mechanism of non-climacteric behaviour and enrichment of carotenoids.</title>
        <authorList>
            <person name="Wang J."/>
        </authorList>
    </citation>
    <scope>NUCLEOTIDE SEQUENCE</scope>
    <source>
        <tissue evidence="12">Leaf</tissue>
    </source>
</reference>
<evidence type="ECO:0000256" key="7">
    <source>
        <dbReference type="ARBA" id="ARBA00023136"/>
    </source>
</evidence>
<evidence type="ECO:0000256" key="1">
    <source>
        <dbReference type="ARBA" id="ARBA00004370"/>
    </source>
</evidence>
<evidence type="ECO:0000256" key="6">
    <source>
        <dbReference type="ARBA" id="ARBA00022989"/>
    </source>
</evidence>
<evidence type="ECO:0000313" key="13">
    <source>
        <dbReference type="Proteomes" id="UP001055439"/>
    </source>
</evidence>
<dbReference type="CDD" id="cd16461">
    <property type="entry name" value="RING-H2_EL5-like"/>
    <property type="match status" value="1"/>
</dbReference>
<evidence type="ECO:0000256" key="5">
    <source>
        <dbReference type="ARBA" id="ARBA00022833"/>
    </source>
</evidence>
<protein>
    <submittedName>
        <fullName evidence="12">RING-H2 finger protein</fullName>
    </submittedName>
</protein>
<name>A0A9E7KN16_9LILI</name>
<dbReference type="InterPro" id="IPR013083">
    <property type="entry name" value="Znf_RING/FYVE/PHD"/>
</dbReference>
<evidence type="ECO:0000259" key="11">
    <source>
        <dbReference type="PROSITE" id="PS50089"/>
    </source>
</evidence>
<feature type="region of interest" description="Disordered" evidence="9">
    <location>
        <begin position="209"/>
        <end position="239"/>
    </location>
</feature>
<comment type="subcellular location">
    <subcellularLocation>
        <location evidence="1">Membrane</location>
    </subcellularLocation>
</comment>
<keyword evidence="4 8" id="KW-0863">Zinc-finger</keyword>
<evidence type="ECO:0000313" key="12">
    <source>
        <dbReference type="EMBL" id="URE27263.1"/>
    </source>
</evidence>
<gene>
    <name evidence="12" type="ORF">MUK42_06254</name>
</gene>
<dbReference type="SUPFAM" id="SSF57850">
    <property type="entry name" value="RING/U-box"/>
    <property type="match status" value="1"/>
</dbReference>
<dbReference type="SMART" id="SM00184">
    <property type="entry name" value="RING"/>
    <property type="match status" value="1"/>
</dbReference>
<evidence type="ECO:0000256" key="8">
    <source>
        <dbReference type="PROSITE-ProRule" id="PRU00175"/>
    </source>
</evidence>
<evidence type="ECO:0000256" key="10">
    <source>
        <dbReference type="SAM" id="Phobius"/>
    </source>
</evidence>
<dbReference type="GO" id="GO:0016020">
    <property type="term" value="C:membrane"/>
    <property type="evidence" value="ECO:0007669"/>
    <property type="project" value="UniProtKB-SubCell"/>
</dbReference>
<evidence type="ECO:0000256" key="9">
    <source>
        <dbReference type="SAM" id="MobiDB-lite"/>
    </source>
</evidence>
<evidence type="ECO:0000256" key="3">
    <source>
        <dbReference type="ARBA" id="ARBA00022723"/>
    </source>
</evidence>
<dbReference type="Gene3D" id="3.30.40.10">
    <property type="entry name" value="Zinc/RING finger domain, C3HC4 (zinc finger)"/>
    <property type="match status" value="1"/>
</dbReference>
<dbReference type="Pfam" id="PF13639">
    <property type="entry name" value="zf-RING_2"/>
    <property type="match status" value="1"/>
</dbReference>
<feature type="transmembrane region" description="Helical" evidence="10">
    <location>
        <begin position="20"/>
        <end position="42"/>
    </location>
</feature>
<organism evidence="12 13">
    <name type="scientific">Musa troglodytarum</name>
    <name type="common">fe'i banana</name>
    <dbReference type="NCBI Taxonomy" id="320322"/>
    <lineage>
        <taxon>Eukaryota</taxon>
        <taxon>Viridiplantae</taxon>
        <taxon>Streptophyta</taxon>
        <taxon>Embryophyta</taxon>
        <taxon>Tracheophyta</taxon>
        <taxon>Spermatophyta</taxon>
        <taxon>Magnoliopsida</taxon>
        <taxon>Liliopsida</taxon>
        <taxon>Zingiberales</taxon>
        <taxon>Musaceae</taxon>
        <taxon>Musa</taxon>
    </lineage>
</organism>